<dbReference type="SUPFAM" id="SSF51197">
    <property type="entry name" value="Clavaminate synthase-like"/>
    <property type="match status" value="1"/>
</dbReference>
<dbReference type="PANTHER" id="PTHR20883:SF15">
    <property type="entry name" value="PHYTANOYL-COA DIOXYGENASE DOMAIN-CONTAINING PROTEIN 1"/>
    <property type="match status" value="1"/>
</dbReference>
<feature type="compositionally biased region" description="Basic and acidic residues" evidence="3">
    <location>
        <begin position="226"/>
        <end position="237"/>
    </location>
</feature>
<dbReference type="Proteomes" id="UP000520814">
    <property type="component" value="Unassembled WGS sequence"/>
</dbReference>
<gene>
    <name evidence="4" type="ORF">HNQ39_005448</name>
</gene>
<reference evidence="4 5" key="1">
    <citation type="submission" date="2020-08" db="EMBL/GenBank/DDBJ databases">
        <title>Genomic Encyclopedia of Type Strains, Phase IV (KMG-IV): sequencing the most valuable type-strain genomes for metagenomic binning, comparative biology and taxonomic classification.</title>
        <authorList>
            <person name="Goeker M."/>
        </authorList>
    </citation>
    <scope>NUCLEOTIDE SEQUENCE [LARGE SCALE GENOMIC DNA]</scope>
    <source>
        <strain evidence="4 5">DSM 23562</strain>
    </source>
</reference>
<keyword evidence="5" id="KW-1185">Reference proteome</keyword>
<organism evidence="4 5">
    <name type="scientific">Armatimonas rosea</name>
    <dbReference type="NCBI Taxonomy" id="685828"/>
    <lineage>
        <taxon>Bacteria</taxon>
        <taxon>Bacillati</taxon>
        <taxon>Armatimonadota</taxon>
        <taxon>Armatimonadia</taxon>
        <taxon>Armatimonadales</taxon>
        <taxon>Armatimonadaceae</taxon>
        <taxon>Armatimonas</taxon>
    </lineage>
</organism>
<dbReference type="EMBL" id="JACHGW010000007">
    <property type="protein sequence ID" value="MBB6053613.1"/>
    <property type="molecule type" value="Genomic_DNA"/>
</dbReference>
<keyword evidence="2" id="KW-0408">Iron</keyword>
<proteinExistence type="predicted"/>
<accession>A0A7W9W992</accession>
<dbReference type="Gene3D" id="2.60.120.620">
    <property type="entry name" value="q2cbj1_9rhob like domain"/>
    <property type="match status" value="1"/>
</dbReference>
<dbReference type="GO" id="GO:0016706">
    <property type="term" value="F:2-oxoglutarate-dependent dioxygenase activity"/>
    <property type="evidence" value="ECO:0007669"/>
    <property type="project" value="UniProtKB-ARBA"/>
</dbReference>
<keyword evidence="1" id="KW-0479">Metal-binding</keyword>
<sequence length="252" mass="28045">MNEQEKYFFDLWGFIVVKQALTPEHVAALNALVDTKLVEESATEKTSHRFGRVLEWGTETRETIANPRIVPYLHDLIGPRPRLDHDYLDVILKPGLGPIGATLHGGGTPFDAGQFYRFSEGRMHNGLTVVAYALKDCRPGDGGFACIPGSHKSNYRTPQEWVNMADGLAEVVRPVPCEAGDAVIFTEALTHGTLPWNSDNQRRTLFLKYTAPQLAWGVPSYDPHAHPDLPDDARRMLEGPNARYRGRKGGVE</sequence>
<protein>
    <submittedName>
        <fullName evidence="4">Ectoine hydroxylase-related dioxygenase (Phytanoyl-CoA dioxygenase family)</fullName>
    </submittedName>
</protein>
<dbReference type="RefSeq" id="WP_184203701.1">
    <property type="nucleotide sequence ID" value="NZ_JACHGW010000007.1"/>
</dbReference>
<feature type="region of interest" description="Disordered" evidence="3">
    <location>
        <begin position="226"/>
        <end position="252"/>
    </location>
</feature>
<comment type="caution">
    <text evidence="4">The sequence shown here is derived from an EMBL/GenBank/DDBJ whole genome shotgun (WGS) entry which is preliminary data.</text>
</comment>
<dbReference type="InterPro" id="IPR008775">
    <property type="entry name" value="Phytyl_CoA_dOase-like"/>
</dbReference>
<dbReference type="PANTHER" id="PTHR20883">
    <property type="entry name" value="PHYTANOYL-COA DIOXYGENASE DOMAIN CONTAINING 1"/>
    <property type="match status" value="1"/>
</dbReference>
<evidence type="ECO:0000256" key="1">
    <source>
        <dbReference type="ARBA" id="ARBA00022723"/>
    </source>
</evidence>
<evidence type="ECO:0000256" key="3">
    <source>
        <dbReference type="SAM" id="MobiDB-lite"/>
    </source>
</evidence>
<evidence type="ECO:0000313" key="4">
    <source>
        <dbReference type="EMBL" id="MBB6053613.1"/>
    </source>
</evidence>
<dbReference type="Pfam" id="PF05721">
    <property type="entry name" value="PhyH"/>
    <property type="match status" value="1"/>
</dbReference>
<evidence type="ECO:0000313" key="5">
    <source>
        <dbReference type="Proteomes" id="UP000520814"/>
    </source>
</evidence>
<keyword evidence="4" id="KW-0223">Dioxygenase</keyword>
<dbReference type="AlphaFoldDB" id="A0A7W9W992"/>
<evidence type="ECO:0000256" key="2">
    <source>
        <dbReference type="ARBA" id="ARBA00023004"/>
    </source>
</evidence>
<keyword evidence="4" id="KW-0560">Oxidoreductase</keyword>
<name>A0A7W9W992_ARMRO</name>
<dbReference type="GO" id="GO:0005506">
    <property type="term" value="F:iron ion binding"/>
    <property type="evidence" value="ECO:0007669"/>
    <property type="project" value="UniProtKB-ARBA"/>
</dbReference>